<evidence type="ECO:0000256" key="2">
    <source>
        <dbReference type="ARBA" id="ARBA00023043"/>
    </source>
</evidence>
<keyword evidence="5" id="KW-1185">Reference proteome</keyword>
<dbReference type="Pfam" id="PF12796">
    <property type="entry name" value="Ank_2"/>
    <property type="match status" value="1"/>
</dbReference>
<dbReference type="VEuPathDB" id="TrichDB:TVAGG3_0954050"/>
<dbReference type="Proteomes" id="UP000001542">
    <property type="component" value="Unassembled WGS sequence"/>
</dbReference>
<dbReference type="EMBL" id="DS113196">
    <property type="protein sequence ID" value="EAY20698.1"/>
    <property type="molecule type" value="Genomic_DNA"/>
</dbReference>
<dbReference type="PROSITE" id="PS50297">
    <property type="entry name" value="ANK_REP_REGION"/>
    <property type="match status" value="1"/>
</dbReference>
<dbReference type="PANTHER" id="PTHR24171:SF9">
    <property type="entry name" value="ANKYRIN REPEAT DOMAIN-CONTAINING PROTEIN 39"/>
    <property type="match status" value="1"/>
</dbReference>
<organism evidence="4 5">
    <name type="scientific">Trichomonas vaginalis (strain ATCC PRA-98 / G3)</name>
    <dbReference type="NCBI Taxonomy" id="412133"/>
    <lineage>
        <taxon>Eukaryota</taxon>
        <taxon>Metamonada</taxon>
        <taxon>Parabasalia</taxon>
        <taxon>Trichomonadida</taxon>
        <taxon>Trichomonadidae</taxon>
        <taxon>Trichomonas</taxon>
    </lineage>
</organism>
<dbReference type="SUPFAM" id="SSF48403">
    <property type="entry name" value="Ankyrin repeat"/>
    <property type="match status" value="1"/>
</dbReference>
<dbReference type="SMR" id="A2DG71"/>
<accession>A2DG71</accession>
<dbReference type="OrthoDB" id="366390at2759"/>
<dbReference type="InterPro" id="IPR036770">
    <property type="entry name" value="Ankyrin_rpt-contain_sf"/>
</dbReference>
<dbReference type="SMART" id="SM00248">
    <property type="entry name" value="ANK"/>
    <property type="match status" value="1"/>
</dbReference>
<protein>
    <submittedName>
        <fullName evidence="4">Uncharacterized protein</fullName>
    </submittedName>
</protein>
<dbReference type="KEGG" id="tva:5466241"/>
<dbReference type="VEuPathDB" id="TrichDB:TVAG_163940"/>
<dbReference type="RefSeq" id="XP_001581684.1">
    <property type="nucleotide sequence ID" value="XM_001581634.1"/>
</dbReference>
<evidence type="ECO:0000256" key="3">
    <source>
        <dbReference type="PROSITE-ProRule" id="PRU00023"/>
    </source>
</evidence>
<dbReference type="PANTHER" id="PTHR24171">
    <property type="entry name" value="ANKYRIN REPEAT DOMAIN-CONTAINING PROTEIN 39-RELATED"/>
    <property type="match status" value="1"/>
</dbReference>
<evidence type="ECO:0000256" key="1">
    <source>
        <dbReference type="ARBA" id="ARBA00022737"/>
    </source>
</evidence>
<reference evidence="4" key="1">
    <citation type="submission" date="2006-10" db="EMBL/GenBank/DDBJ databases">
        <authorList>
            <person name="Amadeo P."/>
            <person name="Zhao Q."/>
            <person name="Wortman J."/>
            <person name="Fraser-Liggett C."/>
            <person name="Carlton J."/>
        </authorList>
    </citation>
    <scope>NUCLEOTIDE SEQUENCE</scope>
    <source>
        <strain evidence="4">G3</strain>
    </source>
</reference>
<gene>
    <name evidence="4" type="ORF">TVAG_163940</name>
</gene>
<dbReference type="InterPro" id="IPR002110">
    <property type="entry name" value="Ankyrin_rpt"/>
</dbReference>
<proteinExistence type="predicted"/>
<name>A2DG71_TRIV3</name>
<reference evidence="4" key="2">
    <citation type="journal article" date="2007" name="Science">
        <title>Draft genome sequence of the sexually transmitted pathogen Trichomonas vaginalis.</title>
        <authorList>
            <person name="Carlton J.M."/>
            <person name="Hirt R.P."/>
            <person name="Silva J.C."/>
            <person name="Delcher A.L."/>
            <person name="Schatz M."/>
            <person name="Zhao Q."/>
            <person name="Wortman J.R."/>
            <person name="Bidwell S.L."/>
            <person name="Alsmark U.C.M."/>
            <person name="Besteiro S."/>
            <person name="Sicheritz-Ponten T."/>
            <person name="Noel C.J."/>
            <person name="Dacks J.B."/>
            <person name="Foster P.G."/>
            <person name="Simillion C."/>
            <person name="Van de Peer Y."/>
            <person name="Miranda-Saavedra D."/>
            <person name="Barton G.J."/>
            <person name="Westrop G.D."/>
            <person name="Mueller S."/>
            <person name="Dessi D."/>
            <person name="Fiori P.L."/>
            <person name="Ren Q."/>
            <person name="Paulsen I."/>
            <person name="Zhang H."/>
            <person name="Bastida-Corcuera F.D."/>
            <person name="Simoes-Barbosa A."/>
            <person name="Brown M.T."/>
            <person name="Hayes R.D."/>
            <person name="Mukherjee M."/>
            <person name="Okumura C.Y."/>
            <person name="Schneider R."/>
            <person name="Smith A.J."/>
            <person name="Vanacova S."/>
            <person name="Villalvazo M."/>
            <person name="Haas B.J."/>
            <person name="Pertea M."/>
            <person name="Feldblyum T.V."/>
            <person name="Utterback T.R."/>
            <person name="Shu C.L."/>
            <person name="Osoegawa K."/>
            <person name="de Jong P.J."/>
            <person name="Hrdy I."/>
            <person name="Horvathova L."/>
            <person name="Zubacova Z."/>
            <person name="Dolezal P."/>
            <person name="Malik S.B."/>
            <person name="Logsdon J.M. Jr."/>
            <person name="Henze K."/>
            <person name="Gupta A."/>
            <person name="Wang C.C."/>
            <person name="Dunne R.L."/>
            <person name="Upcroft J.A."/>
            <person name="Upcroft P."/>
            <person name="White O."/>
            <person name="Salzberg S.L."/>
            <person name="Tang P."/>
            <person name="Chiu C.-H."/>
            <person name="Lee Y.-S."/>
            <person name="Embley T.M."/>
            <person name="Coombs G.H."/>
            <person name="Mottram J.C."/>
            <person name="Tachezy J."/>
            <person name="Fraser-Liggett C.M."/>
            <person name="Johnson P.J."/>
        </authorList>
    </citation>
    <scope>NUCLEOTIDE SEQUENCE [LARGE SCALE GENOMIC DNA]</scope>
    <source>
        <strain evidence="4">G3</strain>
    </source>
</reference>
<dbReference type="Gene3D" id="1.25.40.20">
    <property type="entry name" value="Ankyrin repeat-containing domain"/>
    <property type="match status" value="1"/>
</dbReference>
<dbReference type="InParanoid" id="A2DG71"/>
<dbReference type="PROSITE" id="PS50088">
    <property type="entry name" value="ANK_REPEAT"/>
    <property type="match status" value="1"/>
</dbReference>
<evidence type="ECO:0000313" key="4">
    <source>
        <dbReference type="EMBL" id="EAY20698.1"/>
    </source>
</evidence>
<evidence type="ECO:0000313" key="5">
    <source>
        <dbReference type="Proteomes" id="UP000001542"/>
    </source>
</evidence>
<dbReference type="STRING" id="5722.A2DG71"/>
<keyword evidence="2 3" id="KW-0040">ANK repeat</keyword>
<sequence>MITLFQLQIINVNAKEDDGLTPLHYAIKFCGLDVVRLLISLGAQINAIDQWGYIPLTWAVFNGKKDS</sequence>
<feature type="repeat" description="ANK" evidence="3">
    <location>
        <begin position="18"/>
        <end position="50"/>
    </location>
</feature>
<keyword evidence="1" id="KW-0677">Repeat</keyword>
<dbReference type="AlphaFoldDB" id="A2DG71"/>